<dbReference type="InterPro" id="IPR020845">
    <property type="entry name" value="AMP-binding_CS"/>
</dbReference>
<dbReference type="InterPro" id="IPR045851">
    <property type="entry name" value="AMP-bd_C_sf"/>
</dbReference>
<dbReference type="SUPFAM" id="SSF56801">
    <property type="entry name" value="Acetyl-CoA synthetase-like"/>
    <property type="match status" value="1"/>
</dbReference>
<evidence type="ECO:0000313" key="6">
    <source>
        <dbReference type="Proteomes" id="UP000284605"/>
    </source>
</evidence>
<evidence type="ECO:0000259" key="3">
    <source>
        <dbReference type="Pfam" id="PF00501"/>
    </source>
</evidence>
<dbReference type="GO" id="GO:0006631">
    <property type="term" value="P:fatty acid metabolic process"/>
    <property type="evidence" value="ECO:0007669"/>
    <property type="project" value="TreeGrafter"/>
</dbReference>
<feature type="domain" description="AMP-dependent synthetase/ligase" evidence="3">
    <location>
        <begin position="13"/>
        <end position="396"/>
    </location>
</feature>
<keyword evidence="6" id="KW-1185">Reference proteome</keyword>
<dbReference type="PANTHER" id="PTHR43201:SF5">
    <property type="entry name" value="MEDIUM-CHAIN ACYL-COA LIGASE ACSF2, MITOCHONDRIAL"/>
    <property type="match status" value="1"/>
</dbReference>
<feature type="domain" description="AMP-binding enzyme C-terminal" evidence="4">
    <location>
        <begin position="448"/>
        <end position="523"/>
    </location>
</feature>
<dbReference type="PROSITE" id="PS00455">
    <property type="entry name" value="AMP_BINDING"/>
    <property type="match status" value="1"/>
</dbReference>
<dbReference type="InterPro" id="IPR025110">
    <property type="entry name" value="AMP-bd_C"/>
</dbReference>
<protein>
    <submittedName>
        <fullName evidence="5">Acyl-CoA synthetase</fullName>
    </submittedName>
</protein>
<organism evidence="5 6">
    <name type="scientific">Oleomonas cavernae</name>
    <dbReference type="NCBI Taxonomy" id="2320859"/>
    <lineage>
        <taxon>Bacteria</taxon>
        <taxon>Pseudomonadati</taxon>
        <taxon>Pseudomonadota</taxon>
        <taxon>Alphaproteobacteria</taxon>
        <taxon>Acetobacterales</taxon>
        <taxon>Acetobacteraceae</taxon>
        <taxon>Oleomonas</taxon>
    </lineage>
</organism>
<evidence type="ECO:0000256" key="1">
    <source>
        <dbReference type="ARBA" id="ARBA00006432"/>
    </source>
</evidence>
<dbReference type="GO" id="GO:0031956">
    <property type="term" value="F:medium-chain fatty acid-CoA ligase activity"/>
    <property type="evidence" value="ECO:0007669"/>
    <property type="project" value="TreeGrafter"/>
</dbReference>
<dbReference type="Gene3D" id="3.40.50.12780">
    <property type="entry name" value="N-terminal domain of ligase-like"/>
    <property type="match status" value="1"/>
</dbReference>
<sequence length="592" mass="61463">MTQFSGNVHAALEATCRDHGGRTALTFLASGEPGAARVEVTYTQLLAGIAQAANLFRARGIGRRDAVAILLPSLVDTQLVLWGAEAAGIAFPVNPLLQVDEIAALIQAAGAKVLVAFGPAPGIDIWEKALKLRDRVDGITTLVKVGGGPVETPDVVDFAAARSAMAPTLAFADRAAADDEAAYFHTGGTTGSPKLVIHTHRNQLAAAYGVAAGIELTPDDAVTNGLPMFHVGGTIISALAFLLVGARVVLLSPSGFRNPSIAANYWRIVEETGATLVGGVPTALAAVGAVDPAGHDLSAVRLALCGGASTPKVVAQRIEQITGKPLREVYGMTETAGAICIDPISAPRVLGSAGLPIPFCRVEARAVLADGAVGDTCPPGVAGVIVVFGPNVTPGYKNKAQNRGLFTADGWLITGDLGFVDGAGRVFITGRAKDLIIRGGHNIDPAIIEECLLAHPGVRDAAAVGMPDGYAGEVPVAYVVLKPDRADAETALLAFAAERIAERPALPKRIIVVDQLPLTPVGKVFKPALRLDCAERLFREVLAGEALDMITVQQDAQRGLVIQLAAAPDLSLQSRVATRLQNYLVTVDWTEA</sequence>
<dbReference type="EMBL" id="QYUK01000011">
    <property type="protein sequence ID" value="RJF86979.1"/>
    <property type="molecule type" value="Genomic_DNA"/>
</dbReference>
<dbReference type="AlphaFoldDB" id="A0A418WAH7"/>
<name>A0A418WAH7_9PROT</name>
<dbReference type="InterPro" id="IPR000873">
    <property type="entry name" value="AMP-dep_synth/lig_dom"/>
</dbReference>
<dbReference type="Proteomes" id="UP000284605">
    <property type="component" value="Unassembled WGS sequence"/>
</dbReference>
<keyword evidence="2" id="KW-0436">Ligase</keyword>
<dbReference type="PANTHER" id="PTHR43201">
    <property type="entry name" value="ACYL-COA SYNTHETASE"/>
    <property type="match status" value="1"/>
</dbReference>
<reference evidence="5 6" key="1">
    <citation type="submission" date="2018-09" db="EMBL/GenBank/DDBJ databases">
        <authorList>
            <person name="Zhu H."/>
        </authorList>
    </citation>
    <scope>NUCLEOTIDE SEQUENCE [LARGE SCALE GENOMIC DNA]</scope>
    <source>
        <strain evidence="5 6">K1W22B-8</strain>
    </source>
</reference>
<comment type="similarity">
    <text evidence="1">Belongs to the ATP-dependent AMP-binding enzyme family.</text>
</comment>
<dbReference type="RefSeq" id="WP_119777623.1">
    <property type="nucleotide sequence ID" value="NZ_QYUK01000011.1"/>
</dbReference>
<gene>
    <name evidence="5" type="ORF">D3874_08080</name>
</gene>
<dbReference type="OrthoDB" id="9803968at2"/>
<dbReference type="Pfam" id="PF13193">
    <property type="entry name" value="AMP-binding_C"/>
    <property type="match status" value="1"/>
</dbReference>
<evidence type="ECO:0000313" key="5">
    <source>
        <dbReference type="EMBL" id="RJF86979.1"/>
    </source>
</evidence>
<dbReference type="InterPro" id="IPR042099">
    <property type="entry name" value="ANL_N_sf"/>
</dbReference>
<accession>A0A418WAH7</accession>
<evidence type="ECO:0000256" key="2">
    <source>
        <dbReference type="ARBA" id="ARBA00022598"/>
    </source>
</evidence>
<dbReference type="Pfam" id="PF00501">
    <property type="entry name" value="AMP-binding"/>
    <property type="match status" value="1"/>
</dbReference>
<comment type="caution">
    <text evidence="5">The sequence shown here is derived from an EMBL/GenBank/DDBJ whole genome shotgun (WGS) entry which is preliminary data.</text>
</comment>
<proteinExistence type="inferred from homology"/>
<evidence type="ECO:0000259" key="4">
    <source>
        <dbReference type="Pfam" id="PF13193"/>
    </source>
</evidence>
<dbReference type="Gene3D" id="3.30.300.30">
    <property type="match status" value="1"/>
</dbReference>